<reference evidence="2" key="1">
    <citation type="submission" date="2021-12" db="EMBL/GenBank/DDBJ databases">
        <authorList>
            <person name="King R."/>
        </authorList>
    </citation>
    <scope>NUCLEOTIDE SEQUENCE</scope>
</reference>
<name>A0A9N8KV82_CHRIL</name>
<accession>A0A9N8KV82</accession>
<dbReference type="Proteomes" id="UP001154114">
    <property type="component" value="Chromosome 21"/>
</dbReference>
<evidence type="ECO:0000313" key="2">
    <source>
        <dbReference type="EMBL" id="CAD0204135.1"/>
    </source>
</evidence>
<gene>
    <name evidence="2" type="ORF">CINC_LOCUS6445</name>
</gene>
<keyword evidence="3" id="KW-1185">Reference proteome</keyword>
<proteinExistence type="predicted"/>
<evidence type="ECO:0000313" key="3">
    <source>
        <dbReference type="Proteomes" id="UP001154114"/>
    </source>
</evidence>
<organism evidence="2 3">
    <name type="scientific">Chrysodeixis includens</name>
    <name type="common">Soybean looper</name>
    <name type="synonym">Pseudoplusia includens</name>
    <dbReference type="NCBI Taxonomy" id="689277"/>
    <lineage>
        <taxon>Eukaryota</taxon>
        <taxon>Metazoa</taxon>
        <taxon>Ecdysozoa</taxon>
        <taxon>Arthropoda</taxon>
        <taxon>Hexapoda</taxon>
        <taxon>Insecta</taxon>
        <taxon>Pterygota</taxon>
        <taxon>Neoptera</taxon>
        <taxon>Endopterygota</taxon>
        <taxon>Lepidoptera</taxon>
        <taxon>Glossata</taxon>
        <taxon>Ditrysia</taxon>
        <taxon>Noctuoidea</taxon>
        <taxon>Noctuidae</taxon>
        <taxon>Plusiinae</taxon>
        <taxon>Chrysodeixis</taxon>
    </lineage>
</organism>
<dbReference type="AlphaFoldDB" id="A0A9N8KV82"/>
<protein>
    <submittedName>
        <fullName evidence="2">Uncharacterized protein</fullName>
    </submittedName>
</protein>
<evidence type="ECO:0000256" key="1">
    <source>
        <dbReference type="SAM" id="MobiDB-lite"/>
    </source>
</evidence>
<feature type="region of interest" description="Disordered" evidence="1">
    <location>
        <begin position="121"/>
        <end position="143"/>
    </location>
</feature>
<sequence length="143" mass="15710">MAAMTVVRMGCVRYLSHYVKSIVYKTNKGSLTDEVIATKRFADNRRRTVASQSWHGHTAWPAGAGARGADLAARARGADSGWCLAAHLLEGERRVRRARGREEDSRAVRAARHSLLEAARDWSPSRHLGPAGWPGLAAHTLQE</sequence>
<dbReference type="EMBL" id="LR824024">
    <property type="protein sequence ID" value="CAD0204135.1"/>
    <property type="molecule type" value="Genomic_DNA"/>
</dbReference>